<dbReference type="SUPFAM" id="SSF46785">
    <property type="entry name" value="Winged helix' DNA-binding domain"/>
    <property type="match status" value="1"/>
</dbReference>
<dbReference type="PANTHER" id="PTHR30136">
    <property type="entry name" value="HELIX-TURN-HELIX TRANSCRIPTIONAL REGULATOR, ICLR FAMILY"/>
    <property type="match status" value="1"/>
</dbReference>
<gene>
    <name evidence="6" type="ORF">Q4F19_06695</name>
</gene>
<organism evidence="6 7">
    <name type="scientific">Sphingomonas natans</name>
    <dbReference type="NCBI Taxonomy" id="3063330"/>
    <lineage>
        <taxon>Bacteria</taxon>
        <taxon>Pseudomonadati</taxon>
        <taxon>Pseudomonadota</taxon>
        <taxon>Alphaproteobacteria</taxon>
        <taxon>Sphingomonadales</taxon>
        <taxon>Sphingomonadaceae</taxon>
        <taxon>Sphingomonas</taxon>
    </lineage>
</organism>
<evidence type="ECO:0000313" key="7">
    <source>
        <dbReference type="Proteomes" id="UP001169764"/>
    </source>
</evidence>
<proteinExistence type="predicted"/>
<dbReference type="RefSeq" id="WP_303540919.1">
    <property type="nucleotide sequence ID" value="NZ_JAUOTP010000002.1"/>
</dbReference>
<keyword evidence="1" id="KW-0805">Transcription regulation</keyword>
<accession>A0ABT8Y6Y5</accession>
<sequence>MVGFVAAVKIVSPRGQACETRYLAHVQQIERRDLPLDAHRCMLRLRAGKRDIFISMKRLASSLDEPTDDLDALSDDVVADESAADGKRRVREPQNHRTVDRVTQIVEEVVYHPGMMFAELARALNAPKSSVYGFIQGLLAKGWLYEQNRRFYLGPAVHGLTLASGHMRAGVVNHEDMMRLHEETGAAVFLAVRAGNDIISIAEAGSDAIGDFEARSNIRRSMIATAGGKALLTSRPHAEIQAFLRNRPAAEQEMVAAYLAEYQDIRKTGLAINIRLSGTRFAIATCLKDKSGDAVAAVTLVGSADVLQPREKELGERLLEHVSAWSRKSVRPREAV</sequence>
<dbReference type="SUPFAM" id="SSF55781">
    <property type="entry name" value="GAF domain-like"/>
    <property type="match status" value="1"/>
</dbReference>
<dbReference type="InterPro" id="IPR005471">
    <property type="entry name" value="Tscrpt_reg_IclR_N"/>
</dbReference>
<evidence type="ECO:0000259" key="5">
    <source>
        <dbReference type="PROSITE" id="PS51078"/>
    </source>
</evidence>
<dbReference type="PROSITE" id="PS51077">
    <property type="entry name" value="HTH_ICLR"/>
    <property type="match status" value="1"/>
</dbReference>
<feature type="domain" description="HTH iclR-type" evidence="4">
    <location>
        <begin position="96"/>
        <end position="155"/>
    </location>
</feature>
<evidence type="ECO:0000256" key="1">
    <source>
        <dbReference type="ARBA" id="ARBA00023015"/>
    </source>
</evidence>
<dbReference type="Pfam" id="PF09339">
    <property type="entry name" value="HTH_IclR"/>
    <property type="match status" value="1"/>
</dbReference>
<evidence type="ECO:0000313" key="6">
    <source>
        <dbReference type="EMBL" id="MDO6414064.1"/>
    </source>
</evidence>
<dbReference type="PANTHER" id="PTHR30136:SF35">
    <property type="entry name" value="HTH-TYPE TRANSCRIPTIONAL REGULATOR RV1719"/>
    <property type="match status" value="1"/>
</dbReference>
<dbReference type="InterPro" id="IPR029016">
    <property type="entry name" value="GAF-like_dom_sf"/>
</dbReference>
<keyword evidence="2" id="KW-0238">DNA-binding</keyword>
<keyword evidence="3" id="KW-0804">Transcription</keyword>
<reference evidence="6" key="1">
    <citation type="submission" date="2023-07" db="EMBL/GenBank/DDBJ databases">
        <authorList>
            <person name="Kim M."/>
        </authorList>
    </citation>
    <scope>NUCLEOTIDE SEQUENCE</scope>
    <source>
        <strain evidence="6">BIUV-7</strain>
    </source>
</reference>
<dbReference type="Gene3D" id="3.30.450.40">
    <property type="match status" value="1"/>
</dbReference>
<dbReference type="Proteomes" id="UP001169764">
    <property type="component" value="Unassembled WGS sequence"/>
</dbReference>
<feature type="domain" description="IclR-ED" evidence="5">
    <location>
        <begin position="149"/>
        <end position="335"/>
    </location>
</feature>
<dbReference type="Pfam" id="PF01614">
    <property type="entry name" value="IclR_C"/>
    <property type="match status" value="1"/>
</dbReference>
<name>A0ABT8Y6Y5_9SPHN</name>
<dbReference type="EMBL" id="JAUOTP010000002">
    <property type="protein sequence ID" value="MDO6414064.1"/>
    <property type="molecule type" value="Genomic_DNA"/>
</dbReference>
<evidence type="ECO:0000256" key="3">
    <source>
        <dbReference type="ARBA" id="ARBA00023163"/>
    </source>
</evidence>
<comment type="caution">
    <text evidence="6">The sequence shown here is derived from an EMBL/GenBank/DDBJ whole genome shotgun (WGS) entry which is preliminary data.</text>
</comment>
<keyword evidence="7" id="KW-1185">Reference proteome</keyword>
<protein>
    <submittedName>
        <fullName evidence="6">Helix-turn-helix domain-containing protein</fullName>
    </submittedName>
</protein>
<dbReference type="InterPro" id="IPR036390">
    <property type="entry name" value="WH_DNA-bd_sf"/>
</dbReference>
<dbReference type="Gene3D" id="1.10.10.10">
    <property type="entry name" value="Winged helix-like DNA-binding domain superfamily/Winged helix DNA-binding domain"/>
    <property type="match status" value="1"/>
</dbReference>
<dbReference type="InterPro" id="IPR036388">
    <property type="entry name" value="WH-like_DNA-bd_sf"/>
</dbReference>
<dbReference type="InterPro" id="IPR050707">
    <property type="entry name" value="HTH_MetabolicPath_Reg"/>
</dbReference>
<evidence type="ECO:0000259" key="4">
    <source>
        <dbReference type="PROSITE" id="PS51077"/>
    </source>
</evidence>
<dbReference type="PROSITE" id="PS51078">
    <property type="entry name" value="ICLR_ED"/>
    <property type="match status" value="1"/>
</dbReference>
<evidence type="ECO:0000256" key="2">
    <source>
        <dbReference type="ARBA" id="ARBA00023125"/>
    </source>
</evidence>
<dbReference type="InterPro" id="IPR014757">
    <property type="entry name" value="Tscrpt_reg_IclR_C"/>
</dbReference>